<evidence type="ECO:0000313" key="3">
    <source>
        <dbReference type="Proteomes" id="UP001216907"/>
    </source>
</evidence>
<organism evidence="2 3">
    <name type="scientific">Paludisphaera mucosa</name>
    <dbReference type="NCBI Taxonomy" id="3030827"/>
    <lineage>
        <taxon>Bacteria</taxon>
        <taxon>Pseudomonadati</taxon>
        <taxon>Planctomycetota</taxon>
        <taxon>Planctomycetia</taxon>
        <taxon>Isosphaerales</taxon>
        <taxon>Isosphaeraceae</taxon>
        <taxon>Paludisphaera</taxon>
    </lineage>
</organism>
<sequence>MMLRFVTFVDGSNLDGVLKHLNLRVDDYGAFYRHVFEQSVHYWGRTFAEGSNWPTAQHSRIYWYVVGKMDEWDLNDPKAEARLRARFEVNPRLRDAYVEDVVRRHPDLSPERRMEEAWGLCFAETREWYDGKRRALERKKRFYHGVQSATDFVEIRQEGHWKVDLLHHTVNEKGLDTSLAVDMVALQDTYDIALLISGDADGIPGINYVKSRAKHVGVAEFRKGSPADFPAKGTSSRLKIAADFVVQVYESELLRRNLAYRAAEPDYQSSSSYGSADPSY</sequence>
<name>A0ABT6F756_9BACT</name>
<reference evidence="2 3" key="1">
    <citation type="submission" date="2023-03" db="EMBL/GenBank/DDBJ databases">
        <title>Paludisphaera mucosa sp. nov. a novel planctomycete from northern fen.</title>
        <authorList>
            <person name="Ivanova A."/>
        </authorList>
    </citation>
    <scope>NUCLEOTIDE SEQUENCE [LARGE SCALE GENOMIC DNA]</scope>
    <source>
        <strain evidence="2 3">Pla2</strain>
    </source>
</reference>
<dbReference type="InterPro" id="IPR021139">
    <property type="entry name" value="NYN"/>
</dbReference>
<dbReference type="Gene3D" id="3.40.50.1010">
    <property type="entry name" value="5'-nuclease"/>
    <property type="match status" value="1"/>
</dbReference>
<feature type="domain" description="NYN" evidence="1">
    <location>
        <begin position="161"/>
        <end position="242"/>
    </location>
</feature>
<accession>A0ABT6F756</accession>
<dbReference type="Proteomes" id="UP001216907">
    <property type="component" value="Unassembled WGS sequence"/>
</dbReference>
<evidence type="ECO:0000313" key="2">
    <source>
        <dbReference type="EMBL" id="MDG3003362.1"/>
    </source>
</evidence>
<protein>
    <submittedName>
        <fullName evidence="2">NYN domain-containing protein</fullName>
    </submittedName>
</protein>
<comment type="caution">
    <text evidence="2">The sequence shown here is derived from an EMBL/GenBank/DDBJ whole genome shotgun (WGS) entry which is preliminary data.</text>
</comment>
<proteinExistence type="predicted"/>
<dbReference type="EMBL" id="JARRAG010000001">
    <property type="protein sequence ID" value="MDG3003362.1"/>
    <property type="molecule type" value="Genomic_DNA"/>
</dbReference>
<dbReference type="RefSeq" id="WP_277859715.1">
    <property type="nucleotide sequence ID" value="NZ_JARRAG010000001.1"/>
</dbReference>
<evidence type="ECO:0000259" key="1">
    <source>
        <dbReference type="Pfam" id="PF01936"/>
    </source>
</evidence>
<gene>
    <name evidence="2" type="ORF">PZE19_06260</name>
</gene>
<dbReference type="Pfam" id="PF01936">
    <property type="entry name" value="NYN"/>
    <property type="match status" value="1"/>
</dbReference>
<keyword evidence="3" id="KW-1185">Reference proteome</keyword>